<evidence type="ECO:0000313" key="6">
    <source>
        <dbReference type="Proteomes" id="UP001179842"/>
    </source>
</evidence>
<dbReference type="CDD" id="cd18095">
    <property type="entry name" value="SpoU-like_rRNA-MTase"/>
    <property type="match status" value="1"/>
</dbReference>
<accession>A0ABY8LSL9</accession>
<keyword evidence="2 5" id="KW-0489">Methyltransferase</keyword>
<dbReference type="SUPFAM" id="SSF75217">
    <property type="entry name" value="alpha/beta knot"/>
    <property type="match status" value="1"/>
</dbReference>
<dbReference type="PANTHER" id="PTHR43191:SF2">
    <property type="entry name" value="RRNA METHYLTRANSFERASE 3, MITOCHONDRIAL"/>
    <property type="match status" value="1"/>
</dbReference>
<dbReference type="SMART" id="SM00967">
    <property type="entry name" value="SpoU_sub_bind"/>
    <property type="match status" value="1"/>
</dbReference>
<dbReference type="EMBL" id="CP122979">
    <property type="protein sequence ID" value="WGI36261.1"/>
    <property type="molecule type" value="Genomic_DNA"/>
</dbReference>
<dbReference type="GO" id="GO:0032259">
    <property type="term" value="P:methylation"/>
    <property type="evidence" value="ECO:0007669"/>
    <property type="project" value="UniProtKB-KW"/>
</dbReference>
<dbReference type="InterPro" id="IPR029026">
    <property type="entry name" value="tRNA_m1G_MTases_N"/>
</dbReference>
<keyword evidence="6" id="KW-1185">Reference proteome</keyword>
<dbReference type="Proteomes" id="UP001179842">
    <property type="component" value="Chromosome"/>
</dbReference>
<dbReference type="InterPro" id="IPR001537">
    <property type="entry name" value="SpoU_MeTrfase"/>
</dbReference>
<name>A0ABY8LSL9_9BACT</name>
<feature type="domain" description="RNA 2-O ribose methyltransferase substrate binding" evidence="4">
    <location>
        <begin position="41"/>
        <end position="105"/>
    </location>
</feature>
<dbReference type="Gene3D" id="3.40.1280.10">
    <property type="match status" value="1"/>
</dbReference>
<dbReference type="PANTHER" id="PTHR43191">
    <property type="entry name" value="RRNA METHYLTRANSFERASE 3"/>
    <property type="match status" value="1"/>
</dbReference>
<evidence type="ECO:0000313" key="5">
    <source>
        <dbReference type="EMBL" id="WGI36261.1"/>
    </source>
</evidence>
<dbReference type="Gene3D" id="3.30.1330.30">
    <property type="match status" value="1"/>
</dbReference>
<dbReference type="RefSeq" id="WP_280101562.1">
    <property type="nucleotide sequence ID" value="NZ_CP122979.1"/>
</dbReference>
<protein>
    <submittedName>
        <fullName evidence="5">RNA methyltransferase</fullName>
    </submittedName>
</protein>
<dbReference type="InterPro" id="IPR029028">
    <property type="entry name" value="Alpha/beta_knot_MTases"/>
</dbReference>
<gene>
    <name evidence="5" type="ORF">QEG99_02160</name>
</gene>
<evidence type="ECO:0000256" key="2">
    <source>
        <dbReference type="ARBA" id="ARBA00022603"/>
    </source>
</evidence>
<dbReference type="SUPFAM" id="SSF55315">
    <property type="entry name" value="L30e-like"/>
    <property type="match status" value="1"/>
</dbReference>
<proteinExistence type="inferred from homology"/>
<comment type="similarity">
    <text evidence="1">Belongs to the class IV-like SAM-binding methyltransferase superfamily. RNA methyltransferase TrmH family.</text>
</comment>
<dbReference type="InterPro" id="IPR029064">
    <property type="entry name" value="Ribosomal_eL30-like_sf"/>
</dbReference>
<dbReference type="InterPro" id="IPR051259">
    <property type="entry name" value="rRNA_Methyltransferase"/>
</dbReference>
<dbReference type="InterPro" id="IPR013123">
    <property type="entry name" value="SpoU_subst-bd"/>
</dbReference>
<dbReference type="Pfam" id="PF00588">
    <property type="entry name" value="SpoU_methylase"/>
    <property type="match status" value="1"/>
</dbReference>
<evidence type="ECO:0000259" key="4">
    <source>
        <dbReference type="SMART" id="SM00967"/>
    </source>
</evidence>
<dbReference type="InterPro" id="IPR053888">
    <property type="entry name" value="MRM3-like_sub_bind"/>
</dbReference>
<evidence type="ECO:0000256" key="1">
    <source>
        <dbReference type="ARBA" id="ARBA00007228"/>
    </source>
</evidence>
<evidence type="ECO:0000256" key="3">
    <source>
        <dbReference type="ARBA" id="ARBA00022679"/>
    </source>
</evidence>
<reference evidence="5" key="1">
    <citation type="submission" date="2023-04" db="EMBL/GenBank/DDBJ databases">
        <title>Completed genome of Mycoplasma lagogenitalium type strain 12MS.</title>
        <authorList>
            <person name="Spergser J."/>
        </authorList>
    </citation>
    <scope>NUCLEOTIDE SEQUENCE</scope>
    <source>
        <strain evidence="5">12MS</strain>
    </source>
</reference>
<dbReference type="Pfam" id="PF22435">
    <property type="entry name" value="MRM3-like_sub_bind"/>
    <property type="match status" value="1"/>
</dbReference>
<dbReference type="GO" id="GO:0008168">
    <property type="term" value="F:methyltransferase activity"/>
    <property type="evidence" value="ECO:0007669"/>
    <property type="project" value="UniProtKB-KW"/>
</dbReference>
<keyword evidence="3" id="KW-0808">Transferase</keyword>
<organism evidence="5 6">
    <name type="scientific">Mesomycoplasma lagogenitalium</name>
    <dbReference type="NCBI Taxonomy" id="171286"/>
    <lineage>
        <taxon>Bacteria</taxon>
        <taxon>Bacillati</taxon>
        <taxon>Mycoplasmatota</taxon>
        <taxon>Mycoplasmoidales</taxon>
        <taxon>Metamycoplasmataceae</taxon>
        <taxon>Mesomycoplasma</taxon>
    </lineage>
</organism>
<sequence>MKFKKGKILLKMIISSLQNPKIKEYSKLLLKKYRDKFNLFIIENWKNIQEALKKNLVVEILTSDINFKIDKSINVIYVEQHIIDKLSNTKNPQNIIAICKKMTYNFELGKKVVVLDNIQDPGNLGTIIRNAVAFGFNSVIIKGVDLYNEKVLRAAQGAIFHINIIQENELKQFLEKIKNQYYIFGTLVDHQSKDIGEIKNLKDQKMIIIFGNEGNGISKELNYLIDQNIFIKINFESLNVASASAIILNYFKEIKNDR</sequence>